<protein>
    <submittedName>
        <fullName evidence="4">Glyoxalase/Bleomycin resistance protein/Dihydroxybiphenyl dioxygenase</fullName>
    </submittedName>
</protein>
<dbReference type="GO" id="GO:0046872">
    <property type="term" value="F:metal ion binding"/>
    <property type="evidence" value="ECO:0007669"/>
    <property type="project" value="UniProtKB-KW"/>
</dbReference>
<feature type="domain" description="VOC" evidence="3">
    <location>
        <begin position="70"/>
        <end position="177"/>
    </location>
</feature>
<proteinExistence type="predicted"/>
<evidence type="ECO:0000256" key="1">
    <source>
        <dbReference type="ARBA" id="ARBA00022723"/>
    </source>
</evidence>
<keyword evidence="1" id="KW-0479">Metal-binding</keyword>
<dbReference type="EMBL" id="ML978134">
    <property type="protein sequence ID" value="KAF2094409.1"/>
    <property type="molecule type" value="Genomic_DNA"/>
</dbReference>
<dbReference type="FunFam" id="3.10.180.10:FF:000034">
    <property type="entry name" value="Glyoxalase/Bleomycin resistance protein/Dihydroxybiphenyl dioxygenase"/>
    <property type="match status" value="1"/>
</dbReference>
<dbReference type="FunFam" id="3.10.180.10:FF:000039">
    <property type="entry name" value="Trihydroxytoluene oxygenase (AFU_orthologue AFUA_8G02470)"/>
    <property type="match status" value="1"/>
</dbReference>
<dbReference type="PROSITE" id="PS51819">
    <property type="entry name" value="VOC"/>
    <property type="match status" value="2"/>
</dbReference>
<dbReference type="GO" id="GO:0046491">
    <property type="term" value="P:L-methylmalonyl-CoA metabolic process"/>
    <property type="evidence" value="ECO:0007669"/>
    <property type="project" value="TreeGrafter"/>
</dbReference>
<dbReference type="PANTHER" id="PTHR43048:SF3">
    <property type="entry name" value="METHYLMALONYL-COA EPIMERASE, MITOCHONDRIAL"/>
    <property type="match status" value="1"/>
</dbReference>
<dbReference type="PANTHER" id="PTHR43048">
    <property type="entry name" value="METHYLMALONYL-COA EPIMERASE"/>
    <property type="match status" value="1"/>
</dbReference>
<dbReference type="OrthoDB" id="3360610at2759"/>
<dbReference type="SUPFAM" id="SSF54593">
    <property type="entry name" value="Glyoxalase/Bleomycin resistance protein/Dihydroxybiphenyl dioxygenase"/>
    <property type="match status" value="1"/>
</dbReference>
<organism evidence="4 5">
    <name type="scientific">Rhizodiscina lignyota</name>
    <dbReference type="NCBI Taxonomy" id="1504668"/>
    <lineage>
        <taxon>Eukaryota</taxon>
        <taxon>Fungi</taxon>
        <taxon>Dikarya</taxon>
        <taxon>Ascomycota</taxon>
        <taxon>Pezizomycotina</taxon>
        <taxon>Dothideomycetes</taxon>
        <taxon>Pleosporomycetidae</taxon>
        <taxon>Aulographales</taxon>
        <taxon>Rhizodiscinaceae</taxon>
        <taxon>Rhizodiscina</taxon>
    </lineage>
</organism>
<dbReference type="Gene3D" id="3.10.180.10">
    <property type="entry name" value="2,3-Dihydroxybiphenyl 1,2-Dioxygenase, domain 1"/>
    <property type="match status" value="2"/>
</dbReference>
<accession>A0A9P4I5T9</accession>
<dbReference type="GO" id="GO:0005739">
    <property type="term" value="C:mitochondrion"/>
    <property type="evidence" value="ECO:0007669"/>
    <property type="project" value="TreeGrafter"/>
</dbReference>
<dbReference type="InterPro" id="IPR029068">
    <property type="entry name" value="Glyas_Bleomycin-R_OHBP_Dase"/>
</dbReference>
<sequence>MATETQTEPAPPGFKQWKQDITNGAISREPSPNRGASVPDTKAIGDDRESITQWRQRNNIDPSKQVRLVKLAHMRYQHPDLAQITTFLRDFGMHVVKRTEDKIWYRGYGPDQYVYYAQKGPKKFMGGTYEVESYEDLEKASKIEGATQIEKLDDAPGGGYLVSVNDPEGFPVNFMFGQEPAETGKLPEKLLYNFEEDKPRVREFQRFQPGPAAVHKLGHYGLCVLNFDDQMKWYTQNFNLVPTDFLHVPGEGGKNKNVALFAHIDRGQGYVDHHTFFMSTNPTSHVHHCSFEVHDFDTQQLGHAWLDKKGYTSVWGVGRHILGSQLFDYWWDTTGNMVEHYADGDQINEDTPISYGPAGHESLAIWGPEVPKWFLD</sequence>
<dbReference type="InterPro" id="IPR037523">
    <property type="entry name" value="VOC_core"/>
</dbReference>
<dbReference type="InterPro" id="IPR051785">
    <property type="entry name" value="MMCE/EMCE_epimerase"/>
</dbReference>
<evidence type="ECO:0000313" key="4">
    <source>
        <dbReference type="EMBL" id="KAF2094409.1"/>
    </source>
</evidence>
<evidence type="ECO:0000259" key="3">
    <source>
        <dbReference type="PROSITE" id="PS51819"/>
    </source>
</evidence>
<evidence type="ECO:0000313" key="5">
    <source>
        <dbReference type="Proteomes" id="UP000799772"/>
    </source>
</evidence>
<dbReference type="CDD" id="cd07267">
    <property type="entry name" value="THT_Oxygenase_N"/>
    <property type="match status" value="1"/>
</dbReference>
<dbReference type="Proteomes" id="UP000799772">
    <property type="component" value="Unassembled WGS sequence"/>
</dbReference>
<keyword evidence="4" id="KW-0560">Oxidoreductase</keyword>
<name>A0A9P4I5T9_9PEZI</name>
<dbReference type="AlphaFoldDB" id="A0A9P4I5T9"/>
<feature type="domain" description="VOC" evidence="3">
    <location>
        <begin position="216"/>
        <end position="343"/>
    </location>
</feature>
<gene>
    <name evidence="4" type="ORF">NA57DRAFT_60453</name>
</gene>
<evidence type="ECO:0000256" key="2">
    <source>
        <dbReference type="SAM" id="MobiDB-lite"/>
    </source>
</evidence>
<keyword evidence="5" id="KW-1185">Reference proteome</keyword>
<comment type="caution">
    <text evidence="4">The sequence shown here is derived from an EMBL/GenBank/DDBJ whole genome shotgun (WGS) entry which is preliminary data.</text>
</comment>
<keyword evidence="4" id="KW-0223">Dioxygenase</keyword>
<dbReference type="GO" id="GO:0051213">
    <property type="term" value="F:dioxygenase activity"/>
    <property type="evidence" value="ECO:0007669"/>
    <property type="project" value="UniProtKB-KW"/>
</dbReference>
<reference evidence="4" key="1">
    <citation type="journal article" date="2020" name="Stud. Mycol.">
        <title>101 Dothideomycetes genomes: a test case for predicting lifestyles and emergence of pathogens.</title>
        <authorList>
            <person name="Haridas S."/>
            <person name="Albert R."/>
            <person name="Binder M."/>
            <person name="Bloem J."/>
            <person name="Labutti K."/>
            <person name="Salamov A."/>
            <person name="Andreopoulos B."/>
            <person name="Baker S."/>
            <person name="Barry K."/>
            <person name="Bills G."/>
            <person name="Bluhm B."/>
            <person name="Cannon C."/>
            <person name="Castanera R."/>
            <person name="Culley D."/>
            <person name="Daum C."/>
            <person name="Ezra D."/>
            <person name="Gonzalez J."/>
            <person name="Henrissat B."/>
            <person name="Kuo A."/>
            <person name="Liang C."/>
            <person name="Lipzen A."/>
            <person name="Lutzoni F."/>
            <person name="Magnuson J."/>
            <person name="Mondo S."/>
            <person name="Nolan M."/>
            <person name="Ohm R."/>
            <person name="Pangilinan J."/>
            <person name="Park H.-J."/>
            <person name="Ramirez L."/>
            <person name="Alfaro M."/>
            <person name="Sun H."/>
            <person name="Tritt A."/>
            <person name="Yoshinaga Y."/>
            <person name="Zwiers L.-H."/>
            <person name="Turgeon B."/>
            <person name="Goodwin S."/>
            <person name="Spatafora J."/>
            <person name="Crous P."/>
            <person name="Grigoriev I."/>
        </authorList>
    </citation>
    <scope>NUCLEOTIDE SEQUENCE</scope>
    <source>
        <strain evidence="4">CBS 133067</strain>
    </source>
</reference>
<feature type="region of interest" description="Disordered" evidence="2">
    <location>
        <begin position="23"/>
        <end position="44"/>
    </location>
</feature>
<dbReference type="GO" id="GO:0004493">
    <property type="term" value="F:methylmalonyl-CoA epimerase activity"/>
    <property type="evidence" value="ECO:0007669"/>
    <property type="project" value="TreeGrafter"/>
</dbReference>